<accession>A0A4Q1BCT9</accession>
<dbReference type="AlphaFoldDB" id="A0A4Q1BCT9"/>
<dbReference type="EMBL" id="SDIL01000129">
    <property type="protein sequence ID" value="RXK35596.1"/>
    <property type="molecule type" value="Genomic_DNA"/>
</dbReference>
<keyword evidence="3" id="KW-1185">Reference proteome</keyword>
<feature type="transmembrane region" description="Helical" evidence="1">
    <location>
        <begin position="143"/>
        <end position="163"/>
    </location>
</feature>
<organism evidence="2 3">
    <name type="scientific">Tremella mesenterica</name>
    <name type="common">Jelly fungus</name>
    <dbReference type="NCBI Taxonomy" id="5217"/>
    <lineage>
        <taxon>Eukaryota</taxon>
        <taxon>Fungi</taxon>
        <taxon>Dikarya</taxon>
        <taxon>Basidiomycota</taxon>
        <taxon>Agaricomycotina</taxon>
        <taxon>Tremellomycetes</taxon>
        <taxon>Tremellales</taxon>
        <taxon>Tremellaceae</taxon>
        <taxon>Tremella</taxon>
    </lineage>
</organism>
<evidence type="ECO:0000313" key="2">
    <source>
        <dbReference type="EMBL" id="RXK35596.1"/>
    </source>
</evidence>
<sequence>MSEWAETSAQIAEEVSGICERLGFREWSSIQPQDREATLARVQAILGSVSGASEMSTGGRVIATTLQAWFLSREDDERASGETFSQALTNEILKKFPADISHTEFLTGLQEVHSRIKENLESGKDYASAMSNIRKDRLQELEYFSRHVLPTLILSIIAALVYANTTTSTQSNEQH</sequence>
<proteinExistence type="predicted"/>
<keyword evidence="1" id="KW-0472">Membrane</keyword>
<name>A0A4Q1BCT9_TREME</name>
<evidence type="ECO:0000256" key="1">
    <source>
        <dbReference type="SAM" id="Phobius"/>
    </source>
</evidence>
<protein>
    <submittedName>
        <fullName evidence="2">Uncharacterized protein</fullName>
    </submittedName>
</protein>
<gene>
    <name evidence="2" type="ORF">M231_07126</name>
</gene>
<dbReference type="Proteomes" id="UP000289152">
    <property type="component" value="Unassembled WGS sequence"/>
</dbReference>
<evidence type="ECO:0000313" key="3">
    <source>
        <dbReference type="Proteomes" id="UP000289152"/>
    </source>
</evidence>
<reference evidence="2 3" key="1">
    <citation type="submission" date="2016-06" db="EMBL/GenBank/DDBJ databases">
        <title>Evolution of pathogenesis and genome organization in the Tremellales.</title>
        <authorList>
            <person name="Cuomo C."/>
            <person name="Litvintseva A."/>
            <person name="Heitman J."/>
            <person name="Chen Y."/>
            <person name="Sun S."/>
            <person name="Springer D."/>
            <person name="Dromer F."/>
            <person name="Young S."/>
            <person name="Zeng Q."/>
            <person name="Chapman S."/>
            <person name="Gujja S."/>
            <person name="Saif S."/>
            <person name="Birren B."/>
        </authorList>
    </citation>
    <scope>NUCLEOTIDE SEQUENCE [LARGE SCALE GENOMIC DNA]</scope>
    <source>
        <strain evidence="2 3">ATCC 28783</strain>
    </source>
</reference>
<dbReference type="InParanoid" id="A0A4Q1BCT9"/>
<keyword evidence="1" id="KW-1133">Transmembrane helix</keyword>
<comment type="caution">
    <text evidence="2">The sequence shown here is derived from an EMBL/GenBank/DDBJ whole genome shotgun (WGS) entry which is preliminary data.</text>
</comment>
<keyword evidence="1" id="KW-0812">Transmembrane</keyword>